<dbReference type="InterPro" id="IPR002656">
    <property type="entry name" value="Acyl_transf_3_dom"/>
</dbReference>
<protein>
    <submittedName>
        <fullName evidence="5">Acyltransferase family protein</fullName>
    </submittedName>
</protein>
<feature type="transmembrane region" description="Helical" evidence="3">
    <location>
        <begin position="41"/>
        <end position="63"/>
    </location>
</feature>
<dbReference type="GO" id="GO:0016746">
    <property type="term" value="F:acyltransferase activity"/>
    <property type="evidence" value="ECO:0007669"/>
    <property type="project" value="UniProtKB-KW"/>
</dbReference>
<dbReference type="PANTHER" id="PTHR37312">
    <property type="entry name" value="MEMBRANE-BOUND ACYLTRANSFERASE YKRP-RELATED"/>
    <property type="match status" value="1"/>
</dbReference>
<proteinExistence type="inferred from homology"/>
<dbReference type="Pfam" id="PF01757">
    <property type="entry name" value="Acyl_transf_3"/>
    <property type="match status" value="1"/>
</dbReference>
<feature type="transmembrane region" description="Helical" evidence="3">
    <location>
        <begin position="161"/>
        <end position="177"/>
    </location>
</feature>
<feature type="transmembrane region" description="Helical" evidence="3">
    <location>
        <begin position="137"/>
        <end position="155"/>
    </location>
</feature>
<feature type="transmembrane region" description="Helical" evidence="3">
    <location>
        <begin position="113"/>
        <end position="130"/>
    </location>
</feature>
<keyword evidence="3" id="KW-0812">Transmembrane</keyword>
<sequence length="326" mass="38028">MKRNIFLDNAKVILIILVVVGHYLDRVIWMGDSSWYTPSLIAINTVITSFHMPAFILISGYFYSITNLKENLNKILYRLVIPFIIFELLYGVFERFVLPQHKSVITWHTPYWILWFLFSTAIWYLLMPYIMKLKHPLTFSIIISVIAGCVDTIGYQFSLSRTLYFLPFFIVGYYLKTNGNIKFLINRKIATIILASSVVTVVILNPDSRWFYGSFSYLSLEATTWYSSVFRLAAYSFSSLMIITFLSLVPKRKVWITKFGFFTLYCYLLHGFVIRIAMDYGLFETINSFKMLIFYLISAIGIAIILMTKPVVSLTKVIVEPHRLYK</sequence>
<keyword evidence="5" id="KW-0012">Acyltransferase</keyword>
<reference evidence="5 6" key="1">
    <citation type="submission" date="2022-05" db="EMBL/GenBank/DDBJ databases">
        <title>Genome Sequencing of Bee-Associated Microbes.</title>
        <authorList>
            <person name="Dunlap C."/>
        </authorList>
    </citation>
    <scope>NUCLEOTIDE SEQUENCE [LARGE SCALE GENOMIC DNA]</scope>
    <source>
        <strain evidence="5 6">NRRL B-04010</strain>
    </source>
</reference>
<evidence type="ECO:0000256" key="1">
    <source>
        <dbReference type="ARBA" id="ARBA00004370"/>
    </source>
</evidence>
<evidence type="ECO:0000259" key="4">
    <source>
        <dbReference type="Pfam" id="PF01757"/>
    </source>
</evidence>
<organism evidence="5 6">
    <name type="scientific">Paenibacillus alvei</name>
    <name type="common">Bacillus alvei</name>
    <dbReference type="NCBI Taxonomy" id="44250"/>
    <lineage>
        <taxon>Bacteria</taxon>
        <taxon>Bacillati</taxon>
        <taxon>Bacillota</taxon>
        <taxon>Bacilli</taxon>
        <taxon>Bacillales</taxon>
        <taxon>Paenibacillaceae</taxon>
        <taxon>Paenibacillus</taxon>
    </lineage>
</organism>
<dbReference type="RefSeq" id="WP_268599610.1">
    <property type="nucleotide sequence ID" value="NZ_JAMDNP010000011.1"/>
</dbReference>
<evidence type="ECO:0000256" key="2">
    <source>
        <dbReference type="ARBA" id="ARBA00007400"/>
    </source>
</evidence>
<evidence type="ECO:0000313" key="6">
    <source>
        <dbReference type="Proteomes" id="UP001527181"/>
    </source>
</evidence>
<evidence type="ECO:0000313" key="5">
    <source>
        <dbReference type="EMBL" id="MCY9760433.1"/>
    </source>
</evidence>
<dbReference type="Proteomes" id="UP001527181">
    <property type="component" value="Unassembled WGS sequence"/>
</dbReference>
<gene>
    <name evidence="5" type="ORF">M5X12_07560</name>
</gene>
<feature type="domain" description="Acyltransferase 3" evidence="4">
    <location>
        <begin position="4"/>
        <end position="307"/>
    </location>
</feature>
<comment type="subcellular location">
    <subcellularLocation>
        <location evidence="1">Membrane</location>
    </subcellularLocation>
</comment>
<evidence type="ECO:0000256" key="3">
    <source>
        <dbReference type="SAM" id="Phobius"/>
    </source>
</evidence>
<comment type="similarity">
    <text evidence="2">Belongs to the acyltransferase 3 family.</text>
</comment>
<comment type="caution">
    <text evidence="5">The sequence shown here is derived from an EMBL/GenBank/DDBJ whole genome shotgun (WGS) entry which is preliminary data.</text>
</comment>
<feature type="transmembrane region" description="Helical" evidence="3">
    <location>
        <begin position="225"/>
        <end position="249"/>
    </location>
</feature>
<keyword evidence="3" id="KW-0472">Membrane</keyword>
<feature type="transmembrane region" description="Helical" evidence="3">
    <location>
        <begin position="75"/>
        <end position="93"/>
    </location>
</feature>
<keyword evidence="6" id="KW-1185">Reference proteome</keyword>
<dbReference type="InterPro" id="IPR052734">
    <property type="entry name" value="Nod_factor_acetyltransferase"/>
</dbReference>
<feature type="transmembrane region" description="Helical" evidence="3">
    <location>
        <begin position="289"/>
        <end position="308"/>
    </location>
</feature>
<dbReference type="EMBL" id="JAMDNP010000011">
    <property type="protein sequence ID" value="MCY9760433.1"/>
    <property type="molecule type" value="Genomic_DNA"/>
</dbReference>
<accession>A0ABT4GUQ8</accession>
<keyword evidence="5" id="KW-0808">Transferase</keyword>
<name>A0ABT4GUQ8_PAEAL</name>
<feature type="transmembrane region" description="Helical" evidence="3">
    <location>
        <begin position="261"/>
        <end position="283"/>
    </location>
</feature>
<keyword evidence="3" id="KW-1133">Transmembrane helix</keyword>
<dbReference type="PANTHER" id="PTHR37312:SF1">
    <property type="entry name" value="MEMBRANE-BOUND ACYLTRANSFERASE YKRP-RELATED"/>
    <property type="match status" value="1"/>
</dbReference>
<feature type="transmembrane region" description="Helical" evidence="3">
    <location>
        <begin position="12"/>
        <end position="29"/>
    </location>
</feature>
<feature type="transmembrane region" description="Helical" evidence="3">
    <location>
        <begin position="189"/>
        <end position="205"/>
    </location>
</feature>